<reference evidence="3" key="1">
    <citation type="submission" date="2019-05" db="EMBL/GenBank/DDBJ databases">
        <title>Genome sequence and methylation pattern of the halophilic Archaeon Natrinema versiforme BOL5-4.</title>
        <authorList>
            <person name="DasSarma P."/>
            <person name="Anton B.P."/>
            <person name="DasSarma S.L."/>
            <person name="Martinez F.L."/>
            <person name="Guzman D."/>
            <person name="Roberts R.J."/>
            <person name="DasSarma S."/>
        </authorList>
    </citation>
    <scope>NUCLEOTIDE SEQUENCE [LARGE SCALE GENOMIC DNA]</scope>
    <source>
        <strain evidence="3">BOL5-4</strain>
    </source>
</reference>
<proteinExistence type="predicted"/>
<keyword evidence="1" id="KW-0472">Membrane</keyword>
<dbReference type="EMBL" id="CP040330">
    <property type="protein sequence ID" value="QCS43305.1"/>
    <property type="molecule type" value="Genomic_DNA"/>
</dbReference>
<evidence type="ECO:0000313" key="3">
    <source>
        <dbReference type="Proteomes" id="UP000302218"/>
    </source>
</evidence>
<dbReference type="AlphaFoldDB" id="A0A4P8WJ98"/>
<evidence type="ECO:0000313" key="2">
    <source>
        <dbReference type="EMBL" id="QCS43305.1"/>
    </source>
</evidence>
<dbReference type="RefSeq" id="WP_138245768.1">
    <property type="nucleotide sequence ID" value="NZ_CP040330.1"/>
</dbReference>
<protein>
    <submittedName>
        <fullName evidence="2">Sporulation control protein</fullName>
    </submittedName>
</protein>
<keyword evidence="1" id="KW-1133">Transmembrane helix</keyword>
<keyword evidence="1" id="KW-0812">Transmembrane</keyword>
<name>A0A4P8WJ98_9EURY</name>
<dbReference type="GeneID" id="40266291"/>
<dbReference type="KEGG" id="nvr:FEJ81_13420"/>
<feature type="transmembrane region" description="Helical" evidence="1">
    <location>
        <begin position="35"/>
        <end position="68"/>
    </location>
</feature>
<dbReference type="Proteomes" id="UP000302218">
    <property type="component" value="Chromosome"/>
</dbReference>
<sequence length="82" mass="8771">MPAIALGFVVYLGLQGIIARFVYREAAVHNRHSPLLIAIVAFVCSVVAVFLVDSVLLILLVQAIAIALYRLGAARNRSGTPP</sequence>
<evidence type="ECO:0000256" key="1">
    <source>
        <dbReference type="SAM" id="Phobius"/>
    </source>
</evidence>
<accession>A0A4P8WJ98</accession>
<gene>
    <name evidence="2" type="ORF">FEJ81_13420</name>
</gene>
<dbReference type="OrthoDB" id="204883at2157"/>
<organism evidence="2 3">
    <name type="scientific">Natrinema versiforme</name>
    <dbReference type="NCBI Taxonomy" id="88724"/>
    <lineage>
        <taxon>Archaea</taxon>
        <taxon>Methanobacteriati</taxon>
        <taxon>Methanobacteriota</taxon>
        <taxon>Stenosarchaea group</taxon>
        <taxon>Halobacteria</taxon>
        <taxon>Halobacteriales</taxon>
        <taxon>Natrialbaceae</taxon>
        <taxon>Natrinema</taxon>
    </lineage>
</organism>